<comment type="pathway">
    <text evidence="2 6">Glycan biosynthesis; trehalose biosynthesis.</text>
</comment>
<evidence type="ECO:0000256" key="2">
    <source>
        <dbReference type="ARBA" id="ARBA00005199"/>
    </source>
</evidence>
<dbReference type="Pfam" id="PF02358">
    <property type="entry name" value="Trehalose_PPase"/>
    <property type="match status" value="1"/>
</dbReference>
<dbReference type="NCBIfam" id="TIGR00685">
    <property type="entry name" value="T6PP"/>
    <property type="match status" value="1"/>
</dbReference>
<dbReference type="GO" id="GO:0005992">
    <property type="term" value="P:trehalose biosynthetic process"/>
    <property type="evidence" value="ECO:0007669"/>
    <property type="project" value="UniProtKB-UniPathway"/>
</dbReference>
<organism evidence="7 8">
    <name type="scientific">Sulfobacillus benefaciens</name>
    <dbReference type="NCBI Taxonomy" id="453960"/>
    <lineage>
        <taxon>Bacteria</taxon>
        <taxon>Bacillati</taxon>
        <taxon>Bacillota</taxon>
        <taxon>Clostridia</taxon>
        <taxon>Eubacteriales</taxon>
        <taxon>Clostridiales Family XVII. Incertae Sedis</taxon>
        <taxon>Sulfobacillus</taxon>
    </lineage>
</organism>
<name>A0A2T2XAJ0_9FIRM</name>
<comment type="similarity">
    <text evidence="3 6">Belongs to the trehalose phosphatase family.</text>
</comment>
<proteinExistence type="inferred from homology"/>
<dbReference type="InterPro" id="IPR036412">
    <property type="entry name" value="HAD-like_sf"/>
</dbReference>
<dbReference type="Gene3D" id="3.30.70.1020">
    <property type="entry name" value="Trehalose-6-phosphate phosphatase related protein, domain 2"/>
    <property type="match status" value="1"/>
</dbReference>
<accession>A0A2T2XAJ0</accession>
<dbReference type="InterPro" id="IPR003337">
    <property type="entry name" value="Trehalose_PPase"/>
</dbReference>
<evidence type="ECO:0000256" key="3">
    <source>
        <dbReference type="ARBA" id="ARBA00008770"/>
    </source>
</evidence>
<dbReference type="EMBL" id="PXYT01000002">
    <property type="protein sequence ID" value="PSR31466.1"/>
    <property type="molecule type" value="Genomic_DNA"/>
</dbReference>
<keyword evidence="4 6" id="KW-0378">Hydrolase</keyword>
<comment type="function">
    <text evidence="5 6">Removes the phosphate from trehalose 6-phosphate to produce free trehalose.</text>
</comment>
<keyword evidence="6" id="KW-0479">Metal-binding</keyword>
<dbReference type="GO" id="GO:0004805">
    <property type="term" value="F:trehalose-phosphatase activity"/>
    <property type="evidence" value="ECO:0007669"/>
    <property type="project" value="UniProtKB-EC"/>
</dbReference>
<evidence type="ECO:0000256" key="4">
    <source>
        <dbReference type="ARBA" id="ARBA00022801"/>
    </source>
</evidence>
<dbReference type="InterPro" id="IPR006379">
    <property type="entry name" value="HAD-SF_hydro_IIB"/>
</dbReference>
<dbReference type="Gene3D" id="3.40.50.1000">
    <property type="entry name" value="HAD superfamily/HAD-like"/>
    <property type="match status" value="1"/>
</dbReference>
<dbReference type="PANTHER" id="PTHR43768:SF3">
    <property type="entry name" value="TREHALOSE 6-PHOSPHATE PHOSPHATASE"/>
    <property type="match status" value="1"/>
</dbReference>
<dbReference type="InterPro" id="IPR044651">
    <property type="entry name" value="OTSB-like"/>
</dbReference>
<dbReference type="AlphaFoldDB" id="A0A2T2XAJ0"/>
<dbReference type="Proteomes" id="UP000242699">
    <property type="component" value="Unassembled WGS sequence"/>
</dbReference>
<gene>
    <name evidence="7" type="primary">otsB</name>
    <name evidence="7" type="ORF">C7B43_01860</name>
</gene>
<dbReference type="EC" id="3.1.3.12" evidence="6"/>
<dbReference type="NCBIfam" id="TIGR01484">
    <property type="entry name" value="HAD-SF-IIB"/>
    <property type="match status" value="1"/>
</dbReference>
<dbReference type="InterPro" id="IPR023214">
    <property type="entry name" value="HAD_sf"/>
</dbReference>
<protein>
    <recommendedName>
        <fullName evidence="6">Trehalose 6-phosphate phosphatase</fullName>
        <ecNumber evidence="6">3.1.3.12</ecNumber>
    </recommendedName>
</protein>
<comment type="cofactor">
    <cofactor evidence="6">
        <name>Mg(2+)</name>
        <dbReference type="ChEBI" id="CHEBI:18420"/>
    </cofactor>
</comment>
<dbReference type="CDD" id="cd01627">
    <property type="entry name" value="HAD_TPP"/>
    <property type="match status" value="1"/>
</dbReference>
<comment type="catalytic activity">
    <reaction evidence="1 6">
        <text>alpha,alpha-trehalose 6-phosphate + H2O = alpha,alpha-trehalose + phosphate</text>
        <dbReference type="Rhea" id="RHEA:23420"/>
        <dbReference type="ChEBI" id="CHEBI:15377"/>
        <dbReference type="ChEBI" id="CHEBI:16551"/>
        <dbReference type="ChEBI" id="CHEBI:43474"/>
        <dbReference type="ChEBI" id="CHEBI:58429"/>
        <dbReference type="EC" id="3.1.3.12"/>
    </reaction>
</comment>
<dbReference type="PANTHER" id="PTHR43768">
    <property type="entry name" value="TREHALOSE 6-PHOSPHATE PHOSPHATASE"/>
    <property type="match status" value="1"/>
</dbReference>
<evidence type="ECO:0000256" key="1">
    <source>
        <dbReference type="ARBA" id="ARBA00000500"/>
    </source>
</evidence>
<evidence type="ECO:0000313" key="8">
    <source>
        <dbReference type="Proteomes" id="UP000242699"/>
    </source>
</evidence>
<evidence type="ECO:0000256" key="5">
    <source>
        <dbReference type="ARBA" id="ARBA00024179"/>
    </source>
</evidence>
<reference evidence="7 8" key="1">
    <citation type="journal article" date="2014" name="BMC Genomics">
        <title>Comparison of environmental and isolate Sulfobacillus genomes reveals diverse carbon, sulfur, nitrogen, and hydrogen metabolisms.</title>
        <authorList>
            <person name="Justice N.B."/>
            <person name="Norman A."/>
            <person name="Brown C.T."/>
            <person name="Singh A."/>
            <person name="Thomas B.C."/>
            <person name="Banfield J.F."/>
        </authorList>
    </citation>
    <scope>NUCLEOTIDE SEQUENCE [LARGE SCALE GENOMIC DNA]</scope>
    <source>
        <strain evidence="7">AMDSBA1</strain>
    </source>
</reference>
<keyword evidence="6" id="KW-0460">Magnesium</keyword>
<evidence type="ECO:0000256" key="6">
    <source>
        <dbReference type="RuleBase" id="RU361117"/>
    </source>
</evidence>
<sequence>MSEQFLTLATLGALSQQVRAQSWLWFLDIDGTLLDIAPSPSAVEVPDDLSVSLDRLADNPCHHVALISGRSLADISRLFPSPLLSKSGNHGAEYFWNQKSWLHSSSQRFLAIRPQLLEAVAPLTQQFPGLFIEDKRYSISVHYRHVSPSLHPTLGNRINTLLSSLNDVVIYPAKLCWEIRPNPGPTKGDAVRTLYAKISPQLLSPIFPIIIGDDRTDEDAFGAISPALTIHVGDGTTQARYRLSSPRHVRELVAAVSRDPHLAGNADHAHGDTV</sequence>
<dbReference type="SUPFAM" id="SSF56784">
    <property type="entry name" value="HAD-like"/>
    <property type="match status" value="1"/>
</dbReference>
<dbReference type="GO" id="GO:0046872">
    <property type="term" value="F:metal ion binding"/>
    <property type="evidence" value="ECO:0007669"/>
    <property type="project" value="UniProtKB-KW"/>
</dbReference>
<dbReference type="UniPathway" id="UPA00299"/>
<evidence type="ECO:0000313" key="7">
    <source>
        <dbReference type="EMBL" id="PSR31466.1"/>
    </source>
</evidence>
<comment type="caution">
    <text evidence="7">The sequence shown here is derived from an EMBL/GenBank/DDBJ whole genome shotgun (WGS) entry which is preliminary data.</text>
</comment>